<protein>
    <submittedName>
        <fullName evidence="2">Uncharacterized protein</fullName>
    </submittedName>
</protein>
<keyword evidence="1" id="KW-0732">Signal</keyword>
<gene>
    <name evidence="2" type="ORF">L1049_025048</name>
</gene>
<dbReference type="PANTHER" id="PTHR31903">
    <property type="entry name" value="F12F1.11-RELATED"/>
    <property type="match status" value="1"/>
</dbReference>
<evidence type="ECO:0000256" key="1">
    <source>
        <dbReference type="SAM" id="SignalP"/>
    </source>
</evidence>
<evidence type="ECO:0000313" key="3">
    <source>
        <dbReference type="Proteomes" id="UP001415857"/>
    </source>
</evidence>
<name>A0AAP0X080_LIQFO</name>
<reference evidence="2 3" key="1">
    <citation type="journal article" date="2024" name="Plant J.">
        <title>Genome sequences and population genomics reveal climatic adaptation and genomic divergence between two closely related sweetgum species.</title>
        <authorList>
            <person name="Xu W.Q."/>
            <person name="Ren C.Q."/>
            <person name="Zhang X.Y."/>
            <person name="Comes H.P."/>
            <person name="Liu X.H."/>
            <person name="Li Y.G."/>
            <person name="Kettle C.J."/>
            <person name="Jalonen R."/>
            <person name="Gaisberger H."/>
            <person name="Ma Y.Z."/>
            <person name="Qiu Y.X."/>
        </authorList>
    </citation>
    <scope>NUCLEOTIDE SEQUENCE [LARGE SCALE GENOMIC DNA]</scope>
    <source>
        <strain evidence="2">Hangzhou</strain>
    </source>
</reference>
<accession>A0AAP0X080</accession>
<sequence>MVSGKIPTRVLVGAAAAAVVLAGGGGEDHDPLFQCNCFRCYMSYWVKWDTSPNRQLIHEIIDAYEEGLFLKNKSVKAKKEKKRRDHHREKNFGERSARVDELGELESVEESCSGEVEIGCGGDDGEVGMEKGSVRKLVSFIGEKIWGVWNR</sequence>
<feature type="signal peptide" evidence="1">
    <location>
        <begin position="1"/>
        <end position="22"/>
    </location>
</feature>
<comment type="caution">
    <text evidence="2">The sequence shown here is derived from an EMBL/GenBank/DDBJ whole genome shotgun (WGS) entry which is preliminary data.</text>
</comment>
<feature type="chain" id="PRO_5043018986" evidence="1">
    <location>
        <begin position="23"/>
        <end position="151"/>
    </location>
</feature>
<organism evidence="2 3">
    <name type="scientific">Liquidambar formosana</name>
    <name type="common">Formosan gum</name>
    <dbReference type="NCBI Taxonomy" id="63359"/>
    <lineage>
        <taxon>Eukaryota</taxon>
        <taxon>Viridiplantae</taxon>
        <taxon>Streptophyta</taxon>
        <taxon>Embryophyta</taxon>
        <taxon>Tracheophyta</taxon>
        <taxon>Spermatophyta</taxon>
        <taxon>Magnoliopsida</taxon>
        <taxon>eudicotyledons</taxon>
        <taxon>Gunneridae</taxon>
        <taxon>Pentapetalae</taxon>
        <taxon>Saxifragales</taxon>
        <taxon>Altingiaceae</taxon>
        <taxon>Liquidambar</taxon>
    </lineage>
</organism>
<proteinExistence type="predicted"/>
<dbReference type="EMBL" id="JBBPBK010000005">
    <property type="protein sequence ID" value="KAK9285847.1"/>
    <property type="molecule type" value="Genomic_DNA"/>
</dbReference>
<dbReference type="PANTHER" id="PTHR31903:SF12">
    <property type="match status" value="1"/>
</dbReference>
<keyword evidence="3" id="KW-1185">Reference proteome</keyword>
<evidence type="ECO:0000313" key="2">
    <source>
        <dbReference type="EMBL" id="KAK9285847.1"/>
    </source>
</evidence>
<dbReference type="Proteomes" id="UP001415857">
    <property type="component" value="Unassembled WGS sequence"/>
</dbReference>
<dbReference type="AlphaFoldDB" id="A0AAP0X080"/>